<name>A0A3B1J416_ASTMX</name>
<dbReference type="Gene3D" id="2.60.40.10">
    <property type="entry name" value="Immunoglobulins"/>
    <property type="match status" value="1"/>
</dbReference>
<feature type="chain" id="PRO_5017315227" evidence="3">
    <location>
        <begin position="24"/>
        <end position="394"/>
    </location>
</feature>
<keyword evidence="2" id="KW-1133">Transmembrane helix</keyword>
<dbReference type="STRING" id="7994.ENSAMXP00000036983"/>
<keyword evidence="2" id="KW-0812">Transmembrane</keyword>
<dbReference type="InterPro" id="IPR011162">
    <property type="entry name" value="MHC_I/II-like_Ag-recog"/>
</dbReference>
<dbReference type="InterPro" id="IPR011161">
    <property type="entry name" value="MHC_I-like_Ag-recog"/>
</dbReference>
<evidence type="ECO:0000256" key="3">
    <source>
        <dbReference type="SAM" id="SignalP"/>
    </source>
</evidence>
<dbReference type="SUPFAM" id="SSF54452">
    <property type="entry name" value="MHC antigen-recognition domain"/>
    <property type="match status" value="1"/>
</dbReference>
<accession>A0A3B1J416</accession>
<dbReference type="SUPFAM" id="SSF48726">
    <property type="entry name" value="Immunoglobulin"/>
    <property type="match status" value="1"/>
</dbReference>
<dbReference type="PANTHER" id="PTHR16675">
    <property type="entry name" value="MHC CLASS I-RELATED"/>
    <property type="match status" value="1"/>
</dbReference>
<evidence type="ECO:0000256" key="2">
    <source>
        <dbReference type="SAM" id="Phobius"/>
    </source>
</evidence>
<dbReference type="AlphaFoldDB" id="A0A3B1J416"/>
<evidence type="ECO:0000256" key="1">
    <source>
        <dbReference type="ARBA" id="ARBA00023180"/>
    </source>
</evidence>
<reference evidence="5" key="4">
    <citation type="submission" date="2025-09" db="UniProtKB">
        <authorList>
            <consortium name="Ensembl"/>
        </authorList>
    </citation>
    <scope>IDENTIFICATION</scope>
</reference>
<dbReference type="GeneTree" id="ENSGT00940000180426"/>
<proteinExistence type="predicted"/>
<reference evidence="5" key="3">
    <citation type="submission" date="2025-08" db="UniProtKB">
        <authorList>
            <consortium name="Ensembl"/>
        </authorList>
    </citation>
    <scope>IDENTIFICATION</scope>
</reference>
<keyword evidence="2" id="KW-0472">Membrane</keyword>
<dbReference type="GO" id="GO:0006955">
    <property type="term" value="P:immune response"/>
    <property type="evidence" value="ECO:0007669"/>
    <property type="project" value="TreeGrafter"/>
</dbReference>
<keyword evidence="1" id="KW-0325">Glycoprotein</keyword>
<evidence type="ECO:0000313" key="6">
    <source>
        <dbReference type="Proteomes" id="UP000018467"/>
    </source>
</evidence>
<keyword evidence="6" id="KW-1185">Reference proteome</keyword>
<feature type="transmembrane region" description="Helical" evidence="2">
    <location>
        <begin position="315"/>
        <end position="336"/>
    </location>
</feature>
<dbReference type="GO" id="GO:0009897">
    <property type="term" value="C:external side of plasma membrane"/>
    <property type="evidence" value="ECO:0007669"/>
    <property type="project" value="TreeGrafter"/>
</dbReference>
<feature type="signal peptide" evidence="3">
    <location>
        <begin position="1"/>
        <end position="23"/>
    </location>
</feature>
<dbReference type="InterPro" id="IPR037055">
    <property type="entry name" value="MHC_I-like_Ag-recog_sf"/>
</dbReference>
<dbReference type="Ensembl" id="ENSAMXT00000030245.1">
    <property type="protein sequence ID" value="ENSAMXP00000036983.1"/>
    <property type="gene ID" value="ENSAMXG00000043474.1"/>
</dbReference>
<dbReference type="GO" id="GO:0005615">
    <property type="term" value="C:extracellular space"/>
    <property type="evidence" value="ECO:0007669"/>
    <property type="project" value="TreeGrafter"/>
</dbReference>
<dbReference type="Proteomes" id="UP000018467">
    <property type="component" value="Unassembled WGS sequence"/>
</dbReference>
<keyword evidence="3" id="KW-0732">Signal</keyword>
<dbReference type="InterPro" id="IPR036179">
    <property type="entry name" value="Ig-like_dom_sf"/>
</dbReference>
<sequence>MFSHTMIFILLCVYCFALQTTGAEKHTLQYLYTLRSAPENEPEFEITTVFDGLIISHCKSSSFRDQSREDWISQTFTAEEWNNRDLFCKNEYYFHKTLQKKTEYLINTTKGIIQRERSCTEDDSVVYMSDRWGINGEDFLTLDPKTLKWSSDSPLATPVQSDWNQMKFMTPSLKDFELNQCKPSLMKLKKAKVDYLKQNPPPEVYIFGKPSHDRSTVSLQCYINHKYLLGVHVQLTLNGMVLNESVHISSPAPNMDGSVQIRLEMDTSIKEPDRYHCVMDTDNLHITKGWDGRTLKQKYLYPKSDESELRDVSKVWFVLFLLGVVVGLTFSGILVVKYTSFKYKKDYNKKRNKIDDVTFYLKYVQSEEEWKRQAEVDDEFYPRWPLKSLGQQST</sequence>
<evidence type="ECO:0000259" key="4">
    <source>
        <dbReference type="Pfam" id="PF00129"/>
    </source>
</evidence>
<reference evidence="6" key="2">
    <citation type="journal article" date="2014" name="Nat. Commun.">
        <title>The cavefish genome reveals candidate genes for eye loss.</title>
        <authorList>
            <person name="McGaugh S.E."/>
            <person name="Gross J.B."/>
            <person name="Aken B."/>
            <person name="Blin M."/>
            <person name="Borowsky R."/>
            <person name="Chalopin D."/>
            <person name="Hinaux H."/>
            <person name="Jeffery W.R."/>
            <person name="Keene A."/>
            <person name="Ma L."/>
            <person name="Minx P."/>
            <person name="Murphy D."/>
            <person name="O'Quin K.E."/>
            <person name="Retaux S."/>
            <person name="Rohner N."/>
            <person name="Searle S.M."/>
            <person name="Stahl B.A."/>
            <person name="Tabin C."/>
            <person name="Volff J.N."/>
            <person name="Yoshizawa M."/>
            <person name="Warren W.C."/>
        </authorList>
    </citation>
    <scope>NUCLEOTIDE SEQUENCE [LARGE SCALE GENOMIC DNA]</scope>
    <source>
        <strain evidence="6">female</strain>
    </source>
</reference>
<dbReference type="Pfam" id="PF00129">
    <property type="entry name" value="MHC_I"/>
    <property type="match status" value="1"/>
</dbReference>
<organism evidence="5 6">
    <name type="scientific">Astyanax mexicanus</name>
    <name type="common">Blind cave fish</name>
    <name type="synonym">Astyanax fasciatus mexicanus</name>
    <dbReference type="NCBI Taxonomy" id="7994"/>
    <lineage>
        <taxon>Eukaryota</taxon>
        <taxon>Metazoa</taxon>
        <taxon>Chordata</taxon>
        <taxon>Craniata</taxon>
        <taxon>Vertebrata</taxon>
        <taxon>Euteleostomi</taxon>
        <taxon>Actinopterygii</taxon>
        <taxon>Neopterygii</taxon>
        <taxon>Teleostei</taxon>
        <taxon>Ostariophysi</taxon>
        <taxon>Characiformes</taxon>
        <taxon>Characoidei</taxon>
        <taxon>Acestrorhamphidae</taxon>
        <taxon>Acestrorhamphinae</taxon>
        <taxon>Astyanax</taxon>
    </lineage>
</organism>
<feature type="domain" description="MHC class I-like antigen recognition-like" evidence="4">
    <location>
        <begin position="25"/>
        <end position="187"/>
    </location>
</feature>
<dbReference type="InterPro" id="IPR050208">
    <property type="entry name" value="MHC_class-I_related"/>
</dbReference>
<evidence type="ECO:0000313" key="5">
    <source>
        <dbReference type="Ensembl" id="ENSAMXP00000036983.1"/>
    </source>
</evidence>
<dbReference type="InParanoid" id="A0A3B1J416"/>
<protein>
    <submittedName>
        <fullName evidence="5">Hereditary hemochromatosis protein homolog</fullName>
    </submittedName>
</protein>
<reference evidence="6" key="1">
    <citation type="submission" date="2013-03" db="EMBL/GenBank/DDBJ databases">
        <authorList>
            <person name="Jeffery W."/>
            <person name="Warren W."/>
            <person name="Wilson R.K."/>
        </authorList>
    </citation>
    <scope>NUCLEOTIDE SEQUENCE</scope>
    <source>
        <strain evidence="6">female</strain>
    </source>
</reference>
<dbReference type="InterPro" id="IPR013783">
    <property type="entry name" value="Ig-like_fold"/>
</dbReference>
<dbReference type="PANTHER" id="PTHR16675:SF193">
    <property type="entry name" value="LOC571647 PROTEIN-RELATED"/>
    <property type="match status" value="1"/>
</dbReference>
<dbReference type="Bgee" id="ENSAMXG00000043474">
    <property type="expression patterns" value="Expressed in pharyngeal gill and 6 other cell types or tissues"/>
</dbReference>
<dbReference type="Gene3D" id="3.30.500.10">
    <property type="entry name" value="MHC class I-like antigen recognition-like"/>
    <property type="match status" value="1"/>
</dbReference>